<dbReference type="GO" id="GO:0016301">
    <property type="term" value="F:kinase activity"/>
    <property type="evidence" value="ECO:0007669"/>
    <property type="project" value="UniProtKB-KW"/>
</dbReference>
<dbReference type="Pfam" id="PF06580">
    <property type="entry name" value="His_kinase"/>
    <property type="match status" value="1"/>
</dbReference>
<dbReference type="InterPro" id="IPR010559">
    <property type="entry name" value="Sig_transdc_His_kin_internal"/>
</dbReference>
<keyword evidence="3" id="KW-0808">Transferase</keyword>
<evidence type="ECO:0000259" key="2">
    <source>
        <dbReference type="Pfam" id="PF06580"/>
    </source>
</evidence>
<accession>A0ABS2KIY3</accession>
<comment type="caution">
    <text evidence="3">The sequence shown here is derived from an EMBL/GenBank/DDBJ whole genome shotgun (WGS) entry which is preliminary data.</text>
</comment>
<dbReference type="Gene3D" id="3.30.565.10">
    <property type="entry name" value="Histidine kinase-like ATPase, C-terminal domain"/>
    <property type="match status" value="1"/>
</dbReference>
<protein>
    <submittedName>
        <fullName evidence="3">Histidine kinase</fullName>
    </submittedName>
</protein>
<dbReference type="SUPFAM" id="SSF55874">
    <property type="entry name" value="ATPase domain of HSP90 chaperone/DNA topoisomerase II/histidine kinase"/>
    <property type="match status" value="1"/>
</dbReference>
<evidence type="ECO:0000256" key="1">
    <source>
        <dbReference type="SAM" id="Phobius"/>
    </source>
</evidence>
<organism evidence="3 4">
    <name type="scientific">Dyella mobilis</name>
    <dbReference type="NCBI Taxonomy" id="1849582"/>
    <lineage>
        <taxon>Bacteria</taxon>
        <taxon>Pseudomonadati</taxon>
        <taxon>Pseudomonadota</taxon>
        <taxon>Gammaproteobacteria</taxon>
        <taxon>Lysobacterales</taxon>
        <taxon>Rhodanobacteraceae</taxon>
        <taxon>Dyella</taxon>
    </lineage>
</organism>
<keyword evidence="1" id="KW-0812">Transmembrane</keyword>
<dbReference type="RefSeq" id="WP_204632749.1">
    <property type="nucleotide sequence ID" value="NZ_BSOC01000005.1"/>
</dbReference>
<proteinExistence type="predicted"/>
<dbReference type="Proteomes" id="UP001430193">
    <property type="component" value="Unassembled WGS sequence"/>
</dbReference>
<dbReference type="InterPro" id="IPR036890">
    <property type="entry name" value="HATPase_C_sf"/>
</dbReference>
<name>A0ABS2KIY3_9GAMM</name>
<keyword evidence="4" id="KW-1185">Reference proteome</keyword>
<dbReference type="PANTHER" id="PTHR34220">
    <property type="entry name" value="SENSOR HISTIDINE KINASE YPDA"/>
    <property type="match status" value="1"/>
</dbReference>
<keyword evidence="1" id="KW-0472">Membrane</keyword>
<feature type="transmembrane region" description="Helical" evidence="1">
    <location>
        <begin position="149"/>
        <end position="171"/>
    </location>
</feature>
<feature type="transmembrane region" description="Helical" evidence="1">
    <location>
        <begin position="65"/>
        <end position="85"/>
    </location>
</feature>
<keyword evidence="1" id="KW-1133">Transmembrane helix</keyword>
<gene>
    <name evidence="3" type="ORF">ISS99_16600</name>
</gene>
<dbReference type="InterPro" id="IPR050640">
    <property type="entry name" value="Bact_2-comp_sensor_kinase"/>
</dbReference>
<reference evidence="3" key="1">
    <citation type="submission" date="2020-10" db="EMBL/GenBank/DDBJ databases">
        <title>Phylogeny of dyella-like bacteria.</title>
        <authorList>
            <person name="Fu J."/>
        </authorList>
    </citation>
    <scope>NUCLEOTIDE SEQUENCE</scope>
    <source>
        <strain evidence="3">DHON07</strain>
    </source>
</reference>
<sequence length="377" mass="42600">MPRLPLHSIAMNPRSFPPSAAVHGEHAPFPPKAFATLWAAFWLLMISIAVEDALRNPLTRWWEPVLWEGSSLLVGTAWMLLALRVRGCYARYLDKPLVWFACYVRWLPLVDVTFIAAVYAIRFGIYAAAGLTYEHPSWHFVFVYESVRLLLFASLWLGILFGIDSFGQWQLQRQRLLKTQKALAEAQLAQLQGQLRPHFLFNALNTVSALMHTDVERADRLVAALGDLLRISLRSTENEMTPLAEELRTLELYADIMRARFRDRVALTWQTHQAPLGTPVPTLLLQPLLENVFKHGVENTVAHVRIHISARDENGLLEIVVSNSGSTLVPDHRDGVGFRNCRERLNIIYGQAASLQVRNEGDGVAARVLIPMTEAMP</sequence>
<feature type="transmembrane region" description="Helical" evidence="1">
    <location>
        <begin position="106"/>
        <end position="129"/>
    </location>
</feature>
<dbReference type="EMBL" id="JADIKF010000040">
    <property type="protein sequence ID" value="MBM7131147.1"/>
    <property type="molecule type" value="Genomic_DNA"/>
</dbReference>
<feature type="domain" description="Signal transduction histidine kinase internal region" evidence="2">
    <location>
        <begin position="186"/>
        <end position="264"/>
    </location>
</feature>
<evidence type="ECO:0000313" key="4">
    <source>
        <dbReference type="Proteomes" id="UP001430193"/>
    </source>
</evidence>
<keyword evidence="3" id="KW-0418">Kinase</keyword>
<evidence type="ECO:0000313" key="3">
    <source>
        <dbReference type="EMBL" id="MBM7131147.1"/>
    </source>
</evidence>
<dbReference type="PANTHER" id="PTHR34220:SF9">
    <property type="entry name" value="SIGNAL TRANSDUCTION HISTIDINE KINASE INTERNAL REGION DOMAIN-CONTAINING PROTEIN"/>
    <property type="match status" value="1"/>
</dbReference>